<evidence type="ECO:0000256" key="2">
    <source>
        <dbReference type="ARBA" id="ARBA00022448"/>
    </source>
</evidence>
<evidence type="ECO:0000313" key="10">
    <source>
        <dbReference type="EMBL" id="NYF78730.1"/>
    </source>
</evidence>
<dbReference type="PANTHER" id="PTHR30069">
    <property type="entry name" value="TONB-DEPENDENT OUTER MEMBRANE RECEPTOR"/>
    <property type="match status" value="1"/>
</dbReference>
<dbReference type="Gene3D" id="2.170.130.10">
    <property type="entry name" value="TonB-dependent receptor, plug domain"/>
    <property type="match status" value="1"/>
</dbReference>
<dbReference type="InterPro" id="IPR037066">
    <property type="entry name" value="Plug_dom_sf"/>
</dbReference>
<dbReference type="EMBL" id="JACCCW010000001">
    <property type="protein sequence ID" value="NYF78730.1"/>
    <property type="molecule type" value="Genomic_DNA"/>
</dbReference>
<dbReference type="InterPro" id="IPR013784">
    <property type="entry name" value="Carb-bd-like_fold"/>
</dbReference>
<dbReference type="RefSeq" id="WP_179488408.1">
    <property type="nucleotide sequence ID" value="NZ_JACCCW010000001.1"/>
</dbReference>
<dbReference type="GO" id="GO:0044718">
    <property type="term" value="P:siderophore transmembrane transport"/>
    <property type="evidence" value="ECO:0007669"/>
    <property type="project" value="TreeGrafter"/>
</dbReference>
<dbReference type="GO" id="GO:0015344">
    <property type="term" value="F:siderophore uptake transmembrane transporter activity"/>
    <property type="evidence" value="ECO:0007669"/>
    <property type="project" value="TreeGrafter"/>
</dbReference>
<keyword evidence="3" id="KW-1134">Transmembrane beta strand</keyword>
<gene>
    <name evidence="10" type="ORF">HDF17_001017</name>
</gene>
<proteinExistence type="predicted"/>
<dbReference type="SUPFAM" id="SSF49452">
    <property type="entry name" value="Starch-binding domain-like"/>
    <property type="match status" value="1"/>
</dbReference>
<evidence type="ECO:0000256" key="1">
    <source>
        <dbReference type="ARBA" id="ARBA00004571"/>
    </source>
</evidence>
<dbReference type="InterPro" id="IPR012910">
    <property type="entry name" value="Plug_dom"/>
</dbReference>
<dbReference type="GO" id="GO:0009279">
    <property type="term" value="C:cell outer membrane"/>
    <property type="evidence" value="ECO:0007669"/>
    <property type="project" value="UniProtKB-SubCell"/>
</dbReference>
<keyword evidence="6" id="KW-0998">Cell outer membrane</keyword>
<feature type="signal peptide" evidence="7">
    <location>
        <begin position="1"/>
        <end position="22"/>
    </location>
</feature>
<feature type="chain" id="PRO_5031291098" evidence="7">
    <location>
        <begin position="23"/>
        <end position="1135"/>
    </location>
</feature>
<accession>A0A7Y9TGG3</accession>
<keyword evidence="2" id="KW-0813">Transport</keyword>
<dbReference type="SUPFAM" id="SSF56935">
    <property type="entry name" value="Porins"/>
    <property type="match status" value="1"/>
</dbReference>
<evidence type="ECO:0000256" key="4">
    <source>
        <dbReference type="ARBA" id="ARBA00022692"/>
    </source>
</evidence>
<protein>
    <submittedName>
        <fullName evidence="10">Outer membrane receptor protein involved in Fe transport</fullName>
    </submittedName>
</protein>
<feature type="domain" description="TonB-dependent transporter Oar-like beta-barrel" evidence="9">
    <location>
        <begin position="240"/>
        <end position="1128"/>
    </location>
</feature>
<dbReference type="InterPro" id="IPR057601">
    <property type="entry name" value="Oar-like_b-barrel"/>
</dbReference>
<keyword evidence="10" id="KW-0675">Receptor</keyword>
<dbReference type="GO" id="GO:0030246">
    <property type="term" value="F:carbohydrate binding"/>
    <property type="evidence" value="ECO:0007669"/>
    <property type="project" value="InterPro"/>
</dbReference>
<dbReference type="Gene3D" id="2.40.170.20">
    <property type="entry name" value="TonB-dependent receptor, beta-barrel domain"/>
    <property type="match status" value="1"/>
</dbReference>
<evidence type="ECO:0000256" key="6">
    <source>
        <dbReference type="ARBA" id="ARBA00023237"/>
    </source>
</evidence>
<dbReference type="AlphaFoldDB" id="A0A7Y9TGG3"/>
<evidence type="ECO:0000256" key="7">
    <source>
        <dbReference type="SAM" id="SignalP"/>
    </source>
</evidence>
<dbReference type="Proteomes" id="UP000589520">
    <property type="component" value="Unassembled WGS sequence"/>
</dbReference>
<keyword evidence="7" id="KW-0732">Signal</keyword>
<dbReference type="PANTHER" id="PTHR30069:SF46">
    <property type="entry name" value="OAR PROTEIN"/>
    <property type="match status" value="1"/>
</dbReference>
<evidence type="ECO:0000256" key="3">
    <source>
        <dbReference type="ARBA" id="ARBA00022452"/>
    </source>
</evidence>
<feature type="domain" description="TonB-dependent receptor plug" evidence="8">
    <location>
        <begin position="131"/>
        <end position="236"/>
    </location>
</feature>
<comment type="subcellular location">
    <subcellularLocation>
        <location evidence="1">Cell outer membrane</location>
        <topology evidence="1">Multi-pass membrane protein</topology>
    </subcellularLocation>
</comment>
<evidence type="ECO:0000313" key="11">
    <source>
        <dbReference type="Proteomes" id="UP000589520"/>
    </source>
</evidence>
<dbReference type="Gene3D" id="2.60.40.1120">
    <property type="entry name" value="Carboxypeptidase-like, regulatory domain"/>
    <property type="match status" value="1"/>
</dbReference>
<dbReference type="Pfam" id="PF07715">
    <property type="entry name" value="Plug"/>
    <property type="match status" value="1"/>
</dbReference>
<organism evidence="10 11">
    <name type="scientific">Granulicella arctica</name>
    <dbReference type="NCBI Taxonomy" id="940613"/>
    <lineage>
        <taxon>Bacteria</taxon>
        <taxon>Pseudomonadati</taxon>
        <taxon>Acidobacteriota</taxon>
        <taxon>Terriglobia</taxon>
        <taxon>Terriglobales</taxon>
        <taxon>Acidobacteriaceae</taxon>
        <taxon>Granulicella</taxon>
    </lineage>
</organism>
<name>A0A7Y9TGG3_9BACT</name>
<reference evidence="10 11" key="1">
    <citation type="submission" date="2020-07" db="EMBL/GenBank/DDBJ databases">
        <title>Genomic Encyclopedia of Type Strains, Phase IV (KMG-V): Genome sequencing to study the core and pangenomes of soil and plant-associated prokaryotes.</title>
        <authorList>
            <person name="Whitman W."/>
        </authorList>
    </citation>
    <scope>NUCLEOTIDE SEQUENCE [LARGE SCALE GENOMIC DNA]</scope>
    <source>
        <strain evidence="10 11">X4EP2</strain>
    </source>
</reference>
<comment type="caution">
    <text evidence="10">The sequence shown here is derived from an EMBL/GenBank/DDBJ whole genome shotgun (WGS) entry which is preliminary data.</text>
</comment>
<evidence type="ECO:0000259" key="8">
    <source>
        <dbReference type="Pfam" id="PF07715"/>
    </source>
</evidence>
<dbReference type="InterPro" id="IPR036942">
    <property type="entry name" value="Beta-barrel_TonB_sf"/>
</dbReference>
<dbReference type="Pfam" id="PF25183">
    <property type="entry name" value="OMP_b-brl_4"/>
    <property type="match status" value="1"/>
</dbReference>
<keyword evidence="5" id="KW-0472">Membrane</keyword>
<keyword evidence="4" id="KW-0812">Transmembrane</keyword>
<evidence type="ECO:0000256" key="5">
    <source>
        <dbReference type="ARBA" id="ARBA00023136"/>
    </source>
</evidence>
<evidence type="ECO:0000259" key="9">
    <source>
        <dbReference type="Pfam" id="PF25183"/>
    </source>
</evidence>
<sequence length="1135" mass="122383">MLKLKVAVALVVAGLTVAPMFGQSSTQGAIGGTVFDTTGAVIGQASVTIHNDATNAEIHLTADASGYYKAPLLEPGTYTVTVNSSGFSESKTTKVGVQVGQLTEISPKLATGESSSVVEVTASAPILNFDSPDFSSNLNQRALENVPVNNLRWSSLALTTPGVVSDSNGFGLVSVRGISPILNNVLIDGADDNQAYYSEERGRTREAYSTPPEAIREFQVNTGVFPAEFGRAAGGVINSVTKSGGNSLHGQAYFYDRESSWGAFNPYTTNTIESQSSTGAYTFTPVPYKPKDSRRIWGFTAGGALIKDKLFWQYTYDQHHRDFPGTAKANSPSAFFSQPDASLAGLNGSPTCNLTTGYLTGSAKSTASNYFANYTLDSYACTLAAREGLTSYAAGATAYGNGLVTLLSDLGSVPRTGDQEVNMPKLDYQINDKNHVSLLYNRLRWDSPGGVQTQATNNYAVDTFGMDFVKLDYGVAKLTTLVNSNISNELLYQYGRELNDESQQPYSAFTKQYLTGSGGNVPEVALATSTGFYLGSPYYSYRKALPDERKWQVGDTLYVNRGNHSFKFGLDSVHNYDLINNTYESNGYITYGYIGNFLADLASEGKTTDSCNSTALAAGTSTQTAVGKSPCYSTFAQGFGPPVFAVSTFDYGVFAQDNWKVTPRLTLQLGVRYDKENLPGNSANATLTATSGTFNPYPGLTNAPSDNNNIGPRIGFAYDVYGSGKTVLRGGYGMYYGRITNGVLLNVLLNTGSPLGQFTASLKPASSSAPVFPNVIPPVTPPTPSSYYLASNLQNPMVHEFDLLVQQELGRGTVLSVSYLGALGRELTNFIDQNLNPTTTPTTITISDTSGKGPLKNGATYVVPQYTSYGNTALFNTVATKFTSITEVASNINSNYNALVGEIQNRSLKNLQFDVNYVWSHALDFNQNATTNTTTNNQYDPYGGQKADYGNSNYNVPNRIAGYVLYNLPNTKSTNFVKYLANDWALNSAFQLQNGLPYSATLSGYASYGALNSSWNGAGGLSSNIIPEIGRNTYKYPRDIVQDLRVQKQISFTERYHAELRLDLFNLYNHQNVTNVQNLAYALQSGTATVNPNTSTATFQSGTGSTALFGTPTNSNSSGFLYTPRQVQIGFKFLF</sequence>
<dbReference type="Pfam" id="PF13620">
    <property type="entry name" value="CarboxypepD_reg"/>
    <property type="match status" value="1"/>
</dbReference>
<keyword evidence="11" id="KW-1185">Reference proteome</keyword>
<dbReference type="InterPro" id="IPR039426">
    <property type="entry name" value="TonB-dep_rcpt-like"/>
</dbReference>